<dbReference type="KEGG" id="esx:ESOMN_v1c06690"/>
<proteinExistence type="predicted"/>
<evidence type="ECO:0000313" key="4">
    <source>
        <dbReference type="Proteomes" id="UP000232230"/>
    </source>
</evidence>
<reference evidence="3 4" key="1">
    <citation type="submission" date="2017-11" db="EMBL/GenBank/DDBJ databases">
        <title>Genome sequence of Entomoplasma somnilux PYAN-1 (ATCC 49194).</title>
        <authorList>
            <person name="Lo W.-S."/>
            <person name="Gasparich G.E."/>
            <person name="Kuo C.-H."/>
        </authorList>
    </citation>
    <scope>NUCLEOTIDE SEQUENCE [LARGE SCALE GENOMIC DNA]</scope>
    <source>
        <strain evidence="3 4">PYAN-1</strain>
    </source>
</reference>
<keyword evidence="4" id="KW-1185">Reference proteome</keyword>
<dbReference type="GO" id="GO:0016887">
    <property type="term" value="F:ATP hydrolysis activity"/>
    <property type="evidence" value="ECO:0007669"/>
    <property type="project" value="InterPro"/>
</dbReference>
<protein>
    <recommendedName>
        <fullName evidence="2">ABC transporter domain-containing protein</fullName>
    </recommendedName>
</protein>
<feature type="domain" description="ABC transporter" evidence="2">
    <location>
        <begin position="3"/>
        <end position="33"/>
    </location>
</feature>
<dbReference type="Gene3D" id="3.40.50.300">
    <property type="entry name" value="P-loop containing nucleotide triphosphate hydrolases"/>
    <property type="match status" value="1"/>
</dbReference>
<feature type="transmembrane region" description="Helical" evidence="1">
    <location>
        <begin position="15"/>
        <end position="37"/>
    </location>
</feature>
<keyword evidence="1" id="KW-1133">Transmembrane helix</keyword>
<dbReference type="Pfam" id="PF00005">
    <property type="entry name" value="ABC_tran"/>
    <property type="match status" value="1"/>
</dbReference>
<sequence>MLKFKELSFGQKQRLRFAVALIKPFSILILDEVLTGIDKRFKTIIKKILKKLSI</sequence>
<evidence type="ECO:0000313" key="3">
    <source>
        <dbReference type="EMBL" id="ATZ19051.1"/>
    </source>
</evidence>
<dbReference type="InterPro" id="IPR027417">
    <property type="entry name" value="P-loop_NTPase"/>
</dbReference>
<dbReference type="SUPFAM" id="SSF52540">
    <property type="entry name" value="P-loop containing nucleoside triphosphate hydrolases"/>
    <property type="match status" value="1"/>
</dbReference>
<organism evidence="3 4">
    <name type="scientific">Williamsoniiplasma somnilux</name>
    <dbReference type="NCBI Taxonomy" id="215578"/>
    <lineage>
        <taxon>Bacteria</taxon>
        <taxon>Bacillati</taxon>
        <taxon>Mycoplasmatota</taxon>
        <taxon>Mollicutes</taxon>
        <taxon>Entomoplasmatales</taxon>
        <taxon>Williamsoniiplasma</taxon>
    </lineage>
</organism>
<dbReference type="InterPro" id="IPR003439">
    <property type="entry name" value="ABC_transporter-like_ATP-bd"/>
</dbReference>
<name>A0A2K8P211_9MOLU</name>
<accession>A0A2K8P211</accession>
<gene>
    <name evidence="3" type="ORF">ESOMN_v1c06690</name>
</gene>
<keyword evidence="1" id="KW-0472">Membrane</keyword>
<dbReference type="GO" id="GO:0005524">
    <property type="term" value="F:ATP binding"/>
    <property type="evidence" value="ECO:0007669"/>
    <property type="project" value="InterPro"/>
</dbReference>
<evidence type="ECO:0000259" key="2">
    <source>
        <dbReference type="Pfam" id="PF00005"/>
    </source>
</evidence>
<dbReference type="Proteomes" id="UP000232230">
    <property type="component" value="Chromosome"/>
</dbReference>
<dbReference type="EMBL" id="CP024965">
    <property type="protein sequence ID" value="ATZ19051.1"/>
    <property type="molecule type" value="Genomic_DNA"/>
</dbReference>
<evidence type="ECO:0000256" key="1">
    <source>
        <dbReference type="SAM" id="Phobius"/>
    </source>
</evidence>
<keyword evidence="1" id="KW-0812">Transmembrane</keyword>
<dbReference type="AlphaFoldDB" id="A0A2K8P211"/>